<accession>A0A7W9L8B0</accession>
<dbReference type="PANTHER" id="PTHR46648:SF1">
    <property type="entry name" value="ADENOSINE 5'-MONOPHOSPHORAMIDASE HNT1"/>
    <property type="match status" value="1"/>
</dbReference>
<dbReference type="PROSITE" id="PS00892">
    <property type="entry name" value="HIT_1"/>
    <property type="match status" value="1"/>
</dbReference>
<dbReference type="EMBL" id="JACHMB010000001">
    <property type="protein sequence ID" value="MBB5774298.1"/>
    <property type="molecule type" value="Genomic_DNA"/>
</dbReference>
<dbReference type="InterPro" id="IPR001310">
    <property type="entry name" value="Histidine_triad_HIT"/>
</dbReference>
<dbReference type="InterPro" id="IPR011146">
    <property type="entry name" value="HIT-like"/>
</dbReference>
<dbReference type="PRINTS" id="PR00332">
    <property type="entry name" value="HISTRIAD"/>
</dbReference>
<feature type="active site" description="Tele-AMP-histidine intermediate" evidence="1">
    <location>
        <position position="113"/>
    </location>
</feature>
<dbReference type="InterPro" id="IPR036265">
    <property type="entry name" value="HIT-like_sf"/>
</dbReference>
<dbReference type="PANTHER" id="PTHR46648">
    <property type="entry name" value="HIT FAMILY PROTEIN 1"/>
    <property type="match status" value="1"/>
</dbReference>
<comment type="caution">
    <text evidence="5">The sequence shown here is derived from an EMBL/GenBank/DDBJ whole genome shotgun (WGS) entry which is preliminary data.</text>
</comment>
<feature type="short sequence motif" description="Histidine triad motif" evidence="2 3">
    <location>
        <begin position="111"/>
        <end position="115"/>
    </location>
</feature>
<evidence type="ECO:0000256" key="1">
    <source>
        <dbReference type="PIRSR" id="PIRSR601310-1"/>
    </source>
</evidence>
<dbReference type="RefSeq" id="WP_185068154.1">
    <property type="nucleotide sequence ID" value="NZ_JACHMB010000001.1"/>
</dbReference>
<feature type="domain" description="HIT" evidence="4">
    <location>
        <begin position="19"/>
        <end position="127"/>
    </location>
</feature>
<dbReference type="InterPro" id="IPR019808">
    <property type="entry name" value="Histidine_triad_CS"/>
</dbReference>
<dbReference type="GO" id="GO:0009117">
    <property type="term" value="P:nucleotide metabolic process"/>
    <property type="evidence" value="ECO:0007669"/>
    <property type="project" value="TreeGrafter"/>
</dbReference>
<organism evidence="5 6">
    <name type="scientific">Nonomuraea jabiensis</name>
    <dbReference type="NCBI Taxonomy" id="882448"/>
    <lineage>
        <taxon>Bacteria</taxon>
        <taxon>Bacillati</taxon>
        <taxon>Actinomycetota</taxon>
        <taxon>Actinomycetes</taxon>
        <taxon>Streptosporangiales</taxon>
        <taxon>Streptosporangiaceae</taxon>
        <taxon>Nonomuraea</taxon>
    </lineage>
</organism>
<evidence type="ECO:0000313" key="6">
    <source>
        <dbReference type="Proteomes" id="UP000579153"/>
    </source>
</evidence>
<dbReference type="GO" id="GO:0003824">
    <property type="term" value="F:catalytic activity"/>
    <property type="evidence" value="ECO:0007669"/>
    <property type="project" value="InterPro"/>
</dbReference>
<protein>
    <submittedName>
        <fullName evidence="5">Histidine triad (HIT) family protein</fullName>
    </submittedName>
</protein>
<reference evidence="5 6" key="1">
    <citation type="submission" date="2020-08" db="EMBL/GenBank/DDBJ databases">
        <title>Sequencing the genomes of 1000 actinobacteria strains.</title>
        <authorList>
            <person name="Klenk H.-P."/>
        </authorList>
    </citation>
    <scope>NUCLEOTIDE SEQUENCE [LARGE SCALE GENOMIC DNA]</scope>
    <source>
        <strain evidence="5 6">DSM 45507</strain>
    </source>
</reference>
<dbReference type="PROSITE" id="PS51084">
    <property type="entry name" value="HIT_2"/>
    <property type="match status" value="1"/>
</dbReference>
<keyword evidence="6" id="KW-1185">Reference proteome</keyword>
<dbReference type="Pfam" id="PF01230">
    <property type="entry name" value="HIT"/>
    <property type="match status" value="1"/>
</dbReference>
<dbReference type="Proteomes" id="UP000579153">
    <property type="component" value="Unassembled WGS sequence"/>
</dbReference>
<dbReference type="AlphaFoldDB" id="A0A7W9L8B0"/>
<evidence type="ECO:0000256" key="2">
    <source>
        <dbReference type="PIRSR" id="PIRSR601310-3"/>
    </source>
</evidence>
<evidence type="ECO:0000313" key="5">
    <source>
        <dbReference type="EMBL" id="MBB5774298.1"/>
    </source>
</evidence>
<proteinExistence type="predicted"/>
<evidence type="ECO:0000259" key="4">
    <source>
        <dbReference type="PROSITE" id="PS51084"/>
    </source>
</evidence>
<dbReference type="Gene3D" id="3.30.428.10">
    <property type="entry name" value="HIT-like"/>
    <property type="match status" value="1"/>
</dbReference>
<dbReference type="SUPFAM" id="SSF54197">
    <property type="entry name" value="HIT-like"/>
    <property type="match status" value="1"/>
</dbReference>
<gene>
    <name evidence="5" type="ORF">HD596_001054</name>
</gene>
<name>A0A7W9L8B0_9ACTN</name>
<sequence length="157" mass="17278">MNEIEPPPKARGMSGAPCVFCRIVEGTEPSQTIHEDDHTIAFLNLAQATKGHTLVVPRTHHRDLAEIPLDAAAHVMRATVEVGRRLAGALGAKGVNLWHASGVTAWQSVFHFHIHVVPRYTDTDLTPPWTEVEVPVESLRGLGAEIRRFRPAPRPLP</sequence>
<evidence type="ECO:0000256" key="3">
    <source>
        <dbReference type="PROSITE-ProRule" id="PRU00464"/>
    </source>
</evidence>